<reference evidence="2 3" key="1">
    <citation type="submission" date="2024-09" db="EMBL/GenBank/DDBJ databases">
        <authorList>
            <person name="Sun Q."/>
            <person name="Mori K."/>
        </authorList>
    </citation>
    <scope>NUCLEOTIDE SEQUENCE [LARGE SCALE GENOMIC DNA]</scope>
    <source>
        <strain evidence="2 3">TBRC 1432</strain>
    </source>
</reference>
<name>A0ABV6N375_9PSEU</name>
<comment type="caution">
    <text evidence="2">The sequence shown here is derived from an EMBL/GenBank/DDBJ whole genome shotgun (WGS) entry which is preliminary data.</text>
</comment>
<evidence type="ECO:0000256" key="1">
    <source>
        <dbReference type="SAM" id="MobiDB-lite"/>
    </source>
</evidence>
<dbReference type="RefSeq" id="WP_273937274.1">
    <property type="nucleotide sequence ID" value="NZ_CP097263.1"/>
</dbReference>
<keyword evidence="3" id="KW-1185">Reference proteome</keyword>
<dbReference type="Proteomes" id="UP001589810">
    <property type="component" value="Unassembled WGS sequence"/>
</dbReference>
<feature type="region of interest" description="Disordered" evidence="1">
    <location>
        <begin position="95"/>
        <end position="123"/>
    </location>
</feature>
<accession>A0ABV6N375</accession>
<proteinExistence type="predicted"/>
<sequence length="136" mass="14480">MIGAASLLREHAAEVDADFLSHYGIDVRRVGSAALPWGRFIALVQRLPVHSHTMTALRGESDQLPWSPEMHLAASLLESQQATNYLLGALLQAHGADSNPVPQPQPIPRPGVSKPPGAGRGLASLIERLGGSGRIR</sequence>
<organism evidence="2 3">
    <name type="scientific">Kutzneria chonburiensis</name>
    <dbReference type="NCBI Taxonomy" id="1483604"/>
    <lineage>
        <taxon>Bacteria</taxon>
        <taxon>Bacillati</taxon>
        <taxon>Actinomycetota</taxon>
        <taxon>Actinomycetes</taxon>
        <taxon>Pseudonocardiales</taxon>
        <taxon>Pseudonocardiaceae</taxon>
        <taxon>Kutzneria</taxon>
    </lineage>
</organism>
<protein>
    <submittedName>
        <fullName evidence="2">Uncharacterized protein</fullName>
    </submittedName>
</protein>
<gene>
    <name evidence="2" type="ORF">ACFFH7_36420</name>
</gene>
<evidence type="ECO:0000313" key="3">
    <source>
        <dbReference type="Proteomes" id="UP001589810"/>
    </source>
</evidence>
<evidence type="ECO:0000313" key="2">
    <source>
        <dbReference type="EMBL" id="MFC0547043.1"/>
    </source>
</evidence>
<dbReference type="EMBL" id="JBHLUD010000013">
    <property type="protein sequence ID" value="MFC0547043.1"/>
    <property type="molecule type" value="Genomic_DNA"/>
</dbReference>